<dbReference type="InterPro" id="IPR011009">
    <property type="entry name" value="Kinase-like_dom_sf"/>
</dbReference>
<proteinExistence type="predicted"/>
<reference evidence="2" key="1">
    <citation type="submission" date="2015-04" db="EMBL/GenBank/DDBJ databases">
        <authorList>
            <person name="Syromyatnikov M.Y."/>
            <person name="Popov V.N."/>
        </authorList>
    </citation>
    <scope>NUCLEOTIDE SEQUENCE</scope>
    <source>
        <strain evidence="2">MO-1</strain>
    </source>
</reference>
<gene>
    <name evidence="2" type="ORF">MAGMO_0672</name>
</gene>
<protein>
    <submittedName>
        <fullName evidence="2">Putative aminoglycoside phosphotransferase</fullName>
    </submittedName>
</protein>
<dbReference type="EMBL" id="LO017727">
    <property type="protein sequence ID" value="CRH04876.1"/>
    <property type="molecule type" value="Genomic_DNA"/>
</dbReference>
<organism evidence="2">
    <name type="scientific">Magnetococcus massalia (strain MO-1)</name>
    <dbReference type="NCBI Taxonomy" id="451514"/>
    <lineage>
        <taxon>Bacteria</taxon>
        <taxon>Pseudomonadati</taxon>
        <taxon>Pseudomonadota</taxon>
        <taxon>Magnetococcia</taxon>
        <taxon>Magnetococcales</taxon>
        <taxon>Magnetococcaceae</taxon>
        <taxon>Magnetococcus</taxon>
    </lineage>
</organism>
<dbReference type="InterPro" id="IPR002575">
    <property type="entry name" value="Aminoglycoside_PTrfase"/>
</dbReference>
<name>A0A1S7LGG3_MAGMO</name>
<dbReference type="SUPFAM" id="SSF56112">
    <property type="entry name" value="Protein kinase-like (PK-like)"/>
    <property type="match status" value="1"/>
</dbReference>
<accession>A0A1S7LGG3</accession>
<dbReference type="Pfam" id="PF01636">
    <property type="entry name" value="APH"/>
    <property type="match status" value="1"/>
</dbReference>
<evidence type="ECO:0000313" key="2">
    <source>
        <dbReference type="EMBL" id="CRH04876.1"/>
    </source>
</evidence>
<sequence length="350" mass="38968">MKRPQSEKISEEKVWQLATRLLGHAPKVIKPLKGQGWNNQLFQVVGEDGPVALKCYPKDDRRGRMARELSALLFLEAHPPLYTPKLLASDPVNRVLMMEWVEGAPITKEEAGNDAVDAMLSFMQHLHGLRGARGADNLVAASDAVFDVTSAHHQIQRRLSALEPAREKNPELDAFLIDLEEIHHTVIQRAQQQLGAMGPLPVALHTLSLSDFGFHNALRCSDGRIVFMDLEYFGWDDPVKLASDTLWHPAMALRGDLRARYCEKAVGLFAGQGDSQIRQRFSVMHPIFGLIWSLILLNVYVTDGQAAPQTHADGAALKRQLQMAKRYAATLQTGCHLEYHPALDPEEVAA</sequence>
<dbReference type="GO" id="GO:0016740">
    <property type="term" value="F:transferase activity"/>
    <property type="evidence" value="ECO:0007669"/>
    <property type="project" value="UniProtKB-KW"/>
</dbReference>
<keyword evidence="2" id="KW-0808">Transferase</keyword>
<feature type="domain" description="Aminoglycoside phosphotransferase" evidence="1">
    <location>
        <begin position="35"/>
        <end position="248"/>
    </location>
</feature>
<evidence type="ECO:0000259" key="1">
    <source>
        <dbReference type="Pfam" id="PF01636"/>
    </source>
</evidence>
<dbReference type="AlphaFoldDB" id="A0A1S7LGG3"/>